<reference evidence="2 3" key="1">
    <citation type="submission" date="2018-06" db="EMBL/GenBank/DDBJ databases">
        <title>Genomic Encyclopedia of Type Strains, Phase IV (KMG-IV): sequencing the most valuable type-strain genomes for metagenomic binning, comparative biology and taxonomic classification.</title>
        <authorList>
            <person name="Goeker M."/>
        </authorList>
    </citation>
    <scope>NUCLEOTIDE SEQUENCE [LARGE SCALE GENOMIC DNA]</scope>
    <source>
        <strain evidence="2 3">DSM 45479</strain>
    </source>
</reference>
<dbReference type="SUPFAM" id="SSF116960">
    <property type="entry name" value="YfbU-like"/>
    <property type="match status" value="1"/>
</dbReference>
<evidence type="ECO:0000313" key="2">
    <source>
        <dbReference type="EMBL" id="RAS64790.1"/>
    </source>
</evidence>
<sequence>MLFVGDDWVEGHHDIEIMDATGRTLAAVRLPEGVEGITRLHELTADHSDGVAPHDVLIAIETDRGPWVTALIAAGYRVYAVNPRQTGRFRERFVLSGDPRESRLLGYAQHLVGTERWETLAPHFAKENERGNSHMPRLALYQRMLAAYRSVVRRKQKAEFGLDAYRFSIGDLQEVLEGATIRVQAATNGD</sequence>
<comment type="caution">
    <text evidence="2">The sequence shown here is derived from an EMBL/GenBank/DDBJ whole genome shotgun (WGS) entry which is preliminary data.</text>
</comment>
<protein>
    <submittedName>
        <fullName evidence="2">YfbU-like protein</fullName>
    </submittedName>
</protein>
<evidence type="ECO:0000313" key="3">
    <source>
        <dbReference type="Proteomes" id="UP000248714"/>
    </source>
</evidence>
<name>A0ABX9E5Z6_9PSEU</name>
<dbReference type="InterPro" id="IPR005587">
    <property type="entry name" value="UPF0304_YfbU"/>
</dbReference>
<dbReference type="InterPro" id="IPR023146">
    <property type="entry name" value="YfbU_alpha-helical_sf"/>
</dbReference>
<accession>A0ABX9E5Z6</accession>
<dbReference type="Proteomes" id="UP000248714">
    <property type="component" value="Unassembled WGS sequence"/>
</dbReference>
<keyword evidence="3" id="KW-1185">Reference proteome</keyword>
<gene>
    <name evidence="2" type="ORF">C8D87_105283</name>
</gene>
<dbReference type="EMBL" id="QLTT01000005">
    <property type="protein sequence ID" value="RAS64790.1"/>
    <property type="molecule type" value="Genomic_DNA"/>
</dbReference>
<dbReference type="Pfam" id="PF01548">
    <property type="entry name" value="DEDD_Tnp_IS110"/>
    <property type="match status" value="1"/>
</dbReference>
<dbReference type="InterPro" id="IPR002525">
    <property type="entry name" value="Transp_IS110-like_N"/>
</dbReference>
<evidence type="ECO:0000259" key="1">
    <source>
        <dbReference type="Pfam" id="PF01548"/>
    </source>
</evidence>
<dbReference type="Pfam" id="PF03887">
    <property type="entry name" value="YfbU"/>
    <property type="match status" value="1"/>
</dbReference>
<organism evidence="2 3">
    <name type="scientific">Lentzea atacamensis</name>
    <dbReference type="NCBI Taxonomy" id="531938"/>
    <lineage>
        <taxon>Bacteria</taxon>
        <taxon>Bacillati</taxon>
        <taxon>Actinomycetota</taxon>
        <taxon>Actinomycetes</taxon>
        <taxon>Pseudonocardiales</taxon>
        <taxon>Pseudonocardiaceae</taxon>
        <taxon>Lentzea</taxon>
    </lineage>
</organism>
<feature type="domain" description="Transposase IS110-like N-terminal" evidence="1">
    <location>
        <begin position="4"/>
        <end position="93"/>
    </location>
</feature>
<proteinExistence type="predicted"/>
<dbReference type="Gene3D" id="1.10.3190.10">
    <property type="entry name" value="yfbu gene product, domain 2"/>
    <property type="match status" value="1"/>
</dbReference>